<organism evidence="1 2">
    <name type="scientific">Ambrosia artemisiifolia</name>
    <name type="common">Common ragweed</name>
    <dbReference type="NCBI Taxonomy" id="4212"/>
    <lineage>
        <taxon>Eukaryota</taxon>
        <taxon>Viridiplantae</taxon>
        <taxon>Streptophyta</taxon>
        <taxon>Embryophyta</taxon>
        <taxon>Tracheophyta</taxon>
        <taxon>Spermatophyta</taxon>
        <taxon>Magnoliopsida</taxon>
        <taxon>eudicotyledons</taxon>
        <taxon>Gunneridae</taxon>
        <taxon>Pentapetalae</taxon>
        <taxon>asterids</taxon>
        <taxon>campanulids</taxon>
        <taxon>Asterales</taxon>
        <taxon>Asteraceae</taxon>
        <taxon>Asteroideae</taxon>
        <taxon>Heliantheae alliance</taxon>
        <taxon>Heliantheae</taxon>
        <taxon>Ambrosia</taxon>
    </lineage>
</organism>
<gene>
    <name evidence="1" type="ORF">M8C21_005357</name>
</gene>
<comment type="caution">
    <text evidence="1">The sequence shown here is derived from an EMBL/GenBank/DDBJ whole genome shotgun (WGS) entry which is preliminary data.</text>
</comment>
<accession>A0AAD5CQS4</accession>
<reference evidence="1" key="1">
    <citation type="submission" date="2022-06" db="EMBL/GenBank/DDBJ databases">
        <title>Uncovering the hologenomic basis of an extraordinary plant invasion.</title>
        <authorList>
            <person name="Bieker V.C."/>
            <person name="Martin M.D."/>
            <person name="Gilbert T."/>
            <person name="Hodgins K."/>
            <person name="Battlay P."/>
            <person name="Petersen B."/>
            <person name="Wilson J."/>
        </authorList>
    </citation>
    <scope>NUCLEOTIDE SEQUENCE</scope>
    <source>
        <strain evidence="1">AA19_3_7</strain>
        <tissue evidence="1">Leaf</tissue>
    </source>
</reference>
<dbReference type="Proteomes" id="UP001206925">
    <property type="component" value="Unassembled WGS sequence"/>
</dbReference>
<dbReference type="EMBL" id="JAMZMK010007054">
    <property type="protein sequence ID" value="KAI7746017.1"/>
    <property type="molecule type" value="Genomic_DNA"/>
</dbReference>
<evidence type="ECO:0000313" key="1">
    <source>
        <dbReference type="EMBL" id="KAI7746017.1"/>
    </source>
</evidence>
<proteinExistence type="predicted"/>
<protein>
    <submittedName>
        <fullName evidence="1">Uncharacterized protein</fullName>
    </submittedName>
</protein>
<feature type="non-terminal residue" evidence="1">
    <location>
        <position position="1"/>
    </location>
</feature>
<name>A0AAD5CQS4_AMBAR</name>
<sequence>MERNQEEITVLAFLVAITKEAEDISSISLHPRSGSFSGHKFRHVQFKHIVQGSRATIKIDMKLVLKTKGQSWKSRSYLVCLKLQGGTTLHKRSSQCDFYILVMDMLGLSVWLQKGGLIHMIKIFNHLIHYTPVRVMQEKVVGICDFMIPTIVQMMQQSQIIESADIGFERMSHAL</sequence>
<evidence type="ECO:0000313" key="2">
    <source>
        <dbReference type="Proteomes" id="UP001206925"/>
    </source>
</evidence>
<dbReference type="AlphaFoldDB" id="A0AAD5CQS4"/>
<keyword evidence="2" id="KW-1185">Reference proteome</keyword>